<evidence type="ECO:0000313" key="2">
    <source>
        <dbReference type="Proteomes" id="UP000646365"/>
    </source>
</evidence>
<dbReference type="GO" id="GO:0008081">
    <property type="term" value="F:phosphoric diester hydrolase activity"/>
    <property type="evidence" value="ECO:0007669"/>
    <property type="project" value="InterPro"/>
</dbReference>
<dbReference type="GO" id="GO:0006629">
    <property type="term" value="P:lipid metabolic process"/>
    <property type="evidence" value="ECO:0007669"/>
    <property type="project" value="InterPro"/>
</dbReference>
<evidence type="ECO:0000313" key="1">
    <source>
        <dbReference type="EMBL" id="GGF30948.1"/>
    </source>
</evidence>
<organism evidence="1 2">
    <name type="scientific">Aliidongia dinghuensis</name>
    <dbReference type="NCBI Taxonomy" id="1867774"/>
    <lineage>
        <taxon>Bacteria</taxon>
        <taxon>Pseudomonadati</taxon>
        <taxon>Pseudomonadota</taxon>
        <taxon>Alphaproteobacteria</taxon>
        <taxon>Rhodospirillales</taxon>
        <taxon>Dongiaceae</taxon>
        <taxon>Aliidongia</taxon>
    </lineage>
</organism>
<gene>
    <name evidence="1" type="ORF">GCM10011611_41300</name>
</gene>
<dbReference type="RefSeq" id="WP_189049284.1">
    <property type="nucleotide sequence ID" value="NZ_BMJQ01000011.1"/>
</dbReference>
<dbReference type="AlphaFoldDB" id="A0A8J2YWU8"/>
<dbReference type="Proteomes" id="UP000646365">
    <property type="component" value="Unassembled WGS sequence"/>
</dbReference>
<dbReference type="InterPro" id="IPR017946">
    <property type="entry name" value="PLC-like_Pdiesterase_TIM-brl"/>
</dbReference>
<keyword evidence="2" id="KW-1185">Reference proteome</keyword>
<accession>A0A8J2YWU8</accession>
<dbReference type="EMBL" id="BMJQ01000011">
    <property type="protein sequence ID" value="GGF30948.1"/>
    <property type="molecule type" value="Genomic_DNA"/>
</dbReference>
<reference evidence="1" key="2">
    <citation type="submission" date="2020-09" db="EMBL/GenBank/DDBJ databases">
        <authorList>
            <person name="Sun Q."/>
            <person name="Zhou Y."/>
        </authorList>
    </citation>
    <scope>NUCLEOTIDE SEQUENCE</scope>
    <source>
        <strain evidence="1">CGMCC 1.15725</strain>
    </source>
</reference>
<dbReference type="SUPFAM" id="SSF51695">
    <property type="entry name" value="PLC-like phosphodiesterases"/>
    <property type="match status" value="1"/>
</dbReference>
<proteinExistence type="predicted"/>
<reference evidence="1" key="1">
    <citation type="journal article" date="2014" name="Int. J. Syst. Evol. Microbiol.">
        <title>Complete genome sequence of Corynebacterium casei LMG S-19264T (=DSM 44701T), isolated from a smear-ripened cheese.</title>
        <authorList>
            <consortium name="US DOE Joint Genome Institute (JGI-PGF)"/>
            <person name="Walter F."/>
            <person name="Albersmeier A."/>
            <person name="Kalinowski J."/>
            <person name="Ruckert C."/>
        </authorList>
    </citation>
    <scope>NUCLEOTIDE SEQUENCE</scope>
    <source>
        <strain evidence="1">CGMCC 1.15725</strain>
    </source>
</reference>
<protein>
    <submittedName>
        <fullName evidence="1">Uncharacterized protein</fullName>
    </submittedName>
</protein>
<name>A0A8J2YWU8_9PROT</name>
<sequence>MISYYNLGPDEPINRIVYAGSHDAGITSGSPNVQTQFTDVFGQAKTGVRLFDLRIAAMSTGDKTGGTKNAQLRAFHADGLLKKDETKTRFVPELGRTETITRTKLRGGGFGLTHDTILAGARVFVENEGASEFLMLKFDKCTNWPLIAEACVNVLGDAIYTGGGNLNKKTQRDLRGKVIVLFMPEGLEVVQRDFPPKSGILGIRNLAGGDPYEEDFDGLQYYGKGGTSPFKPFMKISQNVKKQKKLMKKGGHGNPDVMGMMYWTTTGLLESIRDRNDTMWTAPNKAKLRALWNRGMGDSIRAAAPDNVDLDSFAAGSVIKTFMPNFVMIDFADANKCDEIYQLNNVPATELVGLDDAAD</sequence>
<comment type="caution">
    <text evidence="1">The sequence shown here is derived from an EMBL/GenBank/DDBJ whole genome shotgun (WGS) entry which is preliminary data.</text>
</comment>
<dbReference type="Gene3D" id="3.20.20.190">
    <property type="entry name" value="Phosphatidylinositol (PI) phosphodiesterase"/>
    <property type="match status" value="1"/>
</dbReference>